<dbReference type="EMBL" id="JANBUN010000051">
    <property type="protein sequence ID" value="KAJ2807521.1"/>
    <property type="molecule type" value="Genomic_DNA"/>
</dbReference>
<comment type="caution">
    <text evidence="1">The sequence shown here is derived from an EMBL/GenBank/DDBJ whole genome shotgun (WGS) entry which is preliminary data.</text>
</comment>
<keyword evidence="2" id="KW-1185">Reference proteome</keyword>
<protein>
    <submittedName>
        <fullName evidence="1">Uncharacterized protein</fullName>
    </submittedName>
</protein>
<gene>
    <name evidence="1" type="ORF">H4R21_000443</name>
</gene>
<evidence type="ECO:0000313" key="2">
    <source>
        <dbReference type="Proteomes" id="UP001140087"/>
    </source>
</evidence>
<evidence type="ECO:0000313" key="1">
    <source>
        <dbReference type="EMBL" id="KAJ2807521.1"/>
    </source>
</evidence>
<name>A0ACC1LG70_9FUNG</name>
<reference evidence="1" key="1">
    <citation type="submission" date="2022-07" db="EMBL/GenBank/DDBJ databases">
        <title>Phylogenomic reconstructions and comparative analyses of Kickxellomycotina fungi.</title>
        <authorList>
            <person name="Reynolds N.K."/>
            <person name="Stajich J.E."/>
            <person name="Barry K."/>
            <person name="Grigoriev I.V."/>
            <person name="Crous P."/>
            <person name="Smith M.E."/>
        </authorList>
    </citation>
    <scope>NUCLEOTIDE SEQUENCE</scope>
    <source>
        <strain evidence="1">BCRC 34780</strain>
    </source>
</reference>
<organism evidence="1 2">
    <name type="scientific">Coemansia helicoidea</name>
    <dbReference type="NCBI Taxonomy" id="1286919"/>
    <lineage>
        <taxon>Eukaryota</taxon>
        <taxon>Fungi</taxon>
        <taxon>Fungi incertae sedis</taxon>
        <taxon>Zoopagomycota</taxon>
        <taxon>Kickxellomycotina</taxon>
        <taxon>Kickxellomycetes</taxon>
        <taxon>Kickxellales</taxon>
        <taxon>Kickxellaceae</taxon>
        <taxon>Coemansia</taxon>
    </lineage>
</organism>
<dbReference type="Proteomes" id="UP001140087">
    <property type="component" value="Unassembled WGS sequence"/>
</dbReference>
<proteinExistence type="predicted"/>
<sequence>MEDDGAKGLGLGAKVVGYFYPLSLTLYISASIISMTTFVYGVTLSYLQPQVRQNYVLRVMIAAQFFNSYYYVIRVLLVDVELTADSACRVVLFMSDSMVMLPVNLCVQCAVYIQLVVIHNVSLELRWPRVVTLAIAVAMSLVPPSMILYLPPRLYGRDSACSYSWIPNSLEYGYVVYAFSSWAYLSGVIGFVSVLTIAIHLMRTRRATHRILLVSATSLHQAQLMERIAHADTLHKTLLTIIWFPITPIISLWFNLLLITVAHYKQKRYQPLEIISLVLLCLQSVFLGVPLLVNPTMRAALAKQLRERRQARRAAGSPTHSPTPPPPCPPTLPGPDPDL</sequence>
<accession>A0ACC1LG70</accession>